<gene>
    <name evidence="1" type="ORF">E7V67_011375</name>
</gene>
<dbReference type="EMBL" id="CP136508">
    <property type="protein sequence ID" value="WUR15670.1"/>
    <property type="molecule type" value="Genomic_DNA"/>
</dbReference>
<reference evidence="1 2" key="1">
    <citation type="journal article" date="2019" name="Int. J. Syst. Evol. Microbiol.">
        <title>The Draft Whole-Genome Sequence of the Antibiotic Producer Empedobacter haloabium ATCC 31962 Provides Indications for Its Taxonomic Reclassification.</title>
        <authorList>
            <person name="Miess H."/>
            <person name="Arlt P."/>
            <person name="Apel A.K."/>
            <person name="Weber T."/>
            <person name="Nieselt K."/>
            <person name="Hanssen F."/>
            <person name="Czemmel S."/>
            <person name="Nahnsen S."/>
            <person name="Gross H."/>
        </authorList>
    </citation>
    <scope>NUCLEOTIDE SEQUENCE [LARGE SCALE GENOMIC DNA]</scope>
    <source>
        <strain evidence="1 2">ATCC 31962</strain>
    </source>
</reference>
<dbReference type="Pfam" id="PF05772">
    <property type="entry name" value="NinB"/>
    <property type="match status" value="1"/>
</dbReference>
<dbReference type="Proteomes" id="UP000321323">
    <property type="component" value="Chromosome"/>
</dbReference>
<keyword evidence="2" id="KW-1185">Reference proteome</keyword>
<organism evidence="1 2">
    <name type="scientific">[Empedobacter] haloabium</name>
    <dbReference type="NCBI Taxonomy" id="592317"/>
    <lineage>
        <taxon>Bacteria</taxon>
        <taxon>Pseudomonadati</taxon>
        <taxon>Pseudomonadota</taxon>
        <taxon>Betaproteobacteria</taxon>
        <taxon>Burkholderiales</taxon>
        <taxon>Oxalobacteraceae</taxon>
        <taxon>Telluria group</taxon>
        <taxon>Telluria group incertae sedis</taxon>
    </lineage>
</organism>
<accession>A0ABZ1USG7</accession>
<dbReference type="InterPro" id="IPR036619">
    <property type="entry name" value="NinB_sf"/>
</dbReference>
<dbReference type="SUPFAM" id="SSF103370">
    <property type="entry name" value="NinB"/>
    <property type="match status" value="1"/>
</dbReference>
<evidence type="ECO:0000313" key="1">
    <source>
        <dbReference type="EMBL" id="WUR15670.1"/>
    </source>
</evidence>
<dbReference type="Gene3D" id="1.10.3790.10">
    <property type="entry name" value="NinB"/>
    <property type="match status" value="1"/>
</dbReference>
<evidence type="ECO:0000313" key="2">
    <source>
        <dbReference type="Proteomes" id="UP000321323"/>
    </source>
</evidence>
<sequence length="141" mass="15441">MTEKRTFFLNHRQARAGAAHFAYNAPDGWKVTFSEPKRNLAQNAKFHAIAGDLAKSEVLFAGKRRTLEQWKVLLVSGHAIATQQGSEIVSGLEGELVNLRESTADMSKARSASLIEYALAFCAMHGVRLSATSRQDEAAHA</sequence>
<proteinExistence type="predicted"/>
<name>A0ABZ1USG7_9BURK</name>
<protein>
    <submittedName>
        <fullName evidence="1">Recombination protein NinB</fullName>
    </submittedName>
</protein>
<dbReference type="InterPro" id="IPR008711">
    <property type="entry name" value="Recombinase_NinB"/>
</dbReference>